<feature type="transmembrane region" description="Helical" evidence="1">
    <location>
        <begin position="78"/>
        <end position="103"/>
    </location>
</feature>
<keyword evidence="1" id="KW-0472">Membrane</keyword>
<organism evidence="2 3">
    <name type="scientific">Folsomia candida</name>
    <name type="common">Springtail</name>
    <dbReference type="NCBI Taxonomy" id="158441"/>
    <lineage>
        <taxon>Eukaryota</taxon>
        <taxon>Metazoa</taxon>
        <taxon>Ecdysozoa</taxon>
        <taxon>Arthropoda</taxon>
        <taxon>Hexapoda</taxon>
        <taxon>Collembola</taxon>
        <taxon>Entomobryomorpha</taxon>
        <taxon>Isotomoidea</taxon>
        <taxon>Isotomidae</taxon>
        <taxon>Proisotominae</taxon>
        <taxon>Folsomia</taxon>
    </lineage>
</organism>
<comment type="caution">
    <text evidence="2">The sequence shown here is derived from an EMBL/GenBank/DDBJ whole genome shotgun (WGS) entry which is preliminary data.</text>
</comment>
<reference evidence="2 3" key="1">
    <citation type="submission" date="2015-12" db="EMBL/GenBank/DDBJ databases">
        <title>The genome of Folsomia candida.</title>
        <authorList>
            <person name="Faddeeva A."/>
            <person name="Derks M.F."/>
            <person name="Anvar Y."/>
            <person name="Smit S."/>
            <person name="Van Straalen N."/>
            <person name="Roelofs D."/>
        </authorList>
    </citation>
    <scope>NUCLEOTIDE SEQUENCE [LARGE SCALE GENOMIC DNA]</scope>
    <source>
        <strain evidence="2 3">VU population</strain>
        <tissue evidence="2">Whole body</tissue>
    </source>
</reference>
<sequence>MATVTSLMWRSLNTFSRGFALLPPFPLEWDISKNRFIPYTNSKSLFFWKVLMLCLFLSNIVYVILFLAAILGTATMTLLEVMISCLFFSIGVFANLVEIVIFMHVGNTAQAFNCVAIFGKANQ</sequence>
<keyword evidence="3" id="KW-1185">Reference proteome</keyword>
<evidence type="ECO:0000313" key="3">
    <source>
        <dbReference type="Proteomes" id="UP000198287"/>
    </source>
</evidence>
<accession>A0A226D8P3</accession>
<keyword evidence="1" id="KW-0812">Transmembrane</keyword>
<gene>
    <name evidence="2" type="ORF">Fcan01_24466</name>
</gene>
<keyword evidence="1" id="KW-1133">Transmembrane helix</keyword>
<feature type="transmembrane region" description="Helical" evidence="1">
    <location>
        <begin position="46"/>
        <end position="71"/>
    </location>
</feature>
<name>A0A226D8P3_FOLCA</name>
<protein>
    <submittedName>
        <fullName evidence="2">Uncharacterized protein</fullName>
    </submittedName>
</protein>
<evidence type="ECO:0000256" key="1">
    <source>
        <dbReference type="SAM" id="Phobius"/>
    </source>
</evidence>
<dbReference type="EMBL" id="LNIX01000032">
    <property type="protein sequence ID" value="OXA40626.1"/>
    <property type="molecule type" value="Genomic_DNA"/>
</dbReference>
<dbReference type="AlphaFoldDB" id="A0A226D8P3"/>
<proteinExistence type="predicted"/>
<evidence type="ECO:0000313" key="2">
    <source>
        <dbReference type="EMBL" id="OXA40626.1"/>
    </source>
</evidence>
<dbReference type="Proteomes" id="UP000198287">
    <property type="component" value="Unassembled WGS sequence"/>
</dbReference>